<comment type="caution">
    <text evidence="1">The sequence shown here is derived from an EMBL/GenBank/DDBJ whole genome shotgun (WGS) entry which is preliminary data.</text>
</comment>
<dbReference type="AlphaFoldDB" id="A0A6I1B014"/>
<gene>
    <name evidence="1" type="ORF">GAY12_00015</name>
</gene>
<sequence>MGESRITPSGIINDAVSMIGKMNDSSFPIDVFPNKIRNIILNMYEYLAFPIDYTACSMMTAISTCIGNTHILHFKTGWDIKCIIYMALVGRPGANKSHPLKTAFEPLFRFDKEQKEIYNEEHRKYESIMSLSKKERLEQGFDMFPREPVRTRFLVSDITQEAMAKSISENPRGICLYMDELQGWINNFTRYNKGSEEQFYISLFNGYMYISDRKMNTNNIMIDSPFSNVIGTIQPEILIDTFKGSKSNNGFLDRILFAIPEIQDKLYWKDDDIDMSHFNEWNTIMQSFIRMKIEHDEHGNINPTRLEYESGARQKVMEWQHQWADMLNMEESDKRRSIYSKFETYIHRFCLIIQLCKWVCNEGDKNCIDLDSVLKSIRLVSYFKNTALQICSMIEGVMLTPKQTELLEKLPDKFTRSEGLEVAVSMNWSTSTYDRFLKKATGTYLYHEYGNYKKAQ</sequence>
<accession>A0A6I1B014</accession>
<dbReference type="Proteomes" id="UP000462015">
    <property type="component" value="Unassembled WGS sequence"/>
</dbReference>
<evidence type="ECO:0000313" key="2">
    <source>
        <dbReference type="Proteomes" id="UP000462015"/>
    </source>
</evidence>
<organism evidence="1 2">
    <name type="scientific">Phocaeicola vulgatus</name>
    <name type="common">Bacteroides vulgatus</name>
    <dbReference type="NCBI Taxonomy" id="821"/>
    <lineage>
        <taxon>Bacteria</taxon>
        <taxon>Pseudomonadati</taxon>
        <taxon>Bacteroidota</taxon>
        <taxon>Bacteroidia</taxon>
        <taxon>Bacteroidales</taxon>
        <taxon>Bacteroidaceae</taxon>
        <taxon>Phocaeicola</taxon>
    </lineage>
</organism>
<evidence type="ECO:0000313" key="1">
    <source>
        <dbReference type="EMBL" id="KAB6640960.1"/>
    </source>
</evidence>
<proteinExistence type="predicted"/>
<dbReference type="RefSeq" id="WP_271686688.1">
    <property type="nucleotide sequence ID" value="NZ_JBDMVL010000020.1"/>
</dbReference>
<name>A0A6I1B014_PHOVU</name>
<protein>
    <submittedName>
        <fullName evidence="1">DUF3987 domain-containing protein</fullName>
    </submittedName>
</protein>
<dbReference type="EMBL" id="WDAL01000001">
    <property type="protein sequence ID" value="KAB6640960.1"/>
    <property type="molecule type" value="Genomic_DNA"/>
</dbReference>
<dbReference type="InterPro" id="IPR025048">
    <property type="entry name" value="DUF3987"/>
</dbReference>
<reference evidence="1 2" key="1">
    <citation type="journal article" date="2019" name="Nat. Med.">
        <title>A library of human gut bacterial isolates paired with longitudinal multiomics data enables mechanistic microbiome research.</title>
        <authorList>
            <person name="Poyet M."/>
            <person name="Groussin M."/>
            <person name="Gibbons S.M."/>
            <person name="Avila-Pacheco J."/>
            <person name="Jiang X."/>
            <person name="Kearney S.M."/>
            <person name="Perrotta A.R."/>
            <person name="Berdy B."/>
            <person name="Zhao S."/>
            <person name="Lieberman T.D."/>
            <person name="Swanson P.K."/>
            <person name="Smith M."/>
            <person name="Roesemann S."/>
            <person name="Alexander J.E."/>
            <person name="Rich S.A."/>
            <person name="Livny J."/>
            <person name="Vlamakis H."/>
            <person name="Clish C."/>
            <person name="Bullock K."/>
            <person name="Deik A."/>
            <person name="Scott J."/>
            <person name="Pierce K.A."/>
            <person name="Xavier R.J."/>
            <person name="Alm E.J."/>
        </authorList>
    </citation>
    <scope>NUCLEOTIDE SEQUENCE [LARGE SCALE GENOMIC DNA]</scope>
    <source>
        <strain evidence="1 2">BIOML-A98</strain>
    </source>
</reference>
<dbReference type="Pfam" id="PF13148">
    <property type="entry name" value="DUF3987"/>
    <property type="match status" value="1"/>
</dbReference>